<dbReference type="Proteomes" id="UP001203207">
    <property type="component" value="Unassembled WGS sequence"/>
</dbReference>
<sequence length="243" mass="27891">MTVLSLLRLWQPTDFATWYQLGAEYVETVAEGMGFDTSNFVDYEAGMQALADGRLAIPDQLRRSIAADLLADARFCEPFCEWMPLWYELGLIGPVRYADLRLTRVAKPYCVGVSVPAPRFSRPQDVLVDGVPAVNMVSGFVDRFVFADAILHLEWFVHVARESGIIVPQELVDRTHKQSVAYYTGTRTTLDRDVCQFQALLFQDDLWVKRINEQYELNSTLFDVWEQILTVERNELESQLREP</sequence>
<dbReference type="EMBL" id="JAKRVX010000001">
    <property type="protein sequence ID" value="MCL9815522.1"/>
    <property type="molecule type" value="Genomic_DNA"/>
</dbReference>
<keyword evidence="3" id="KW-1185">Reference proteome</keyword>
<gene>
    <name evidence="2" type="ORF">AArcSt2_01040</name>
</gene>
<comment type="caution">
    <text evidence="2">The sequence shown here is derived from an EMBL/GenBank/DDBJ whole genome shotgun (WGS) entry which is preliminary data.</text>
</comment>
<dbReference type="RefSeq" id="WP_174652938.1">
    <property type="nucleotide sequence ID" value="NZ_JAKRVX010000001.1"/>
</dbReference>
<evidence type="ECO:0000313" key="2">
    <source>
        <dbReference type="EMBL" id="MCL9815522.1"/>
    </source>
</evidence>
<dbReference type="AlphaFoldDB" id="A0AAE3FTW6"/>
<proteinExistence type="predicted"/>
<evidence type="ECO:0000313" key="3">
    <source>
        <dbReference type="Proteomes" id="UP001203207"/>
    </source>
</evidence>
<evidence type="ECO:0000259" key="1">
    <source>
        <dbReference type="Pfam" id="PF26426"/>
    </source>
</evidence>
<name>A0AAE3FTW6_9EURY</name>
<accession>A0AAE3FTW6</accession>
<dbReference type="InterPro" id="IPR058429">
    <property type="entry name" value="DUF8116"/>
</dbReference>
<protein>
    <recommendedName>
        <fullName evidence="1">DUF8116 domain-containing protein</fullName>
    </recommendedName>
</protein>
<dbReference type="Pfam" id="PF26426">
    <property type="entry name" value="DUF8116"/>
    <property type="match status" value="1"/>
</dbReference>
<organism evidence="2 3">
    <name type="scientific">Natronocalculus amylovorans</name>
    <dbReference type="NCBI Taxonomy" id="2917812"/>
    <lineage>
        <taxon>Archaea</taxon>
        <taxon>Methanobacteriati</taxon>
        <taxon>Methanobacteriota</taxon>
        <taxon>Stenosarchaea group</taxon>
        <taxon>Halobacteria</taxon>
        <taxon>Halobacteriales</taxon>
        <taxon>Haloferacaceae</taxon>
        <taxon>Natronocalculus</taxon>
    </lineage>
</organism>
<feature type="domain" description="DUF8116" evidence="1">
    <location>
        <begin position="1"/>
        <end position="238"/>
    </location>
</feature>
<reference evidence="2" key="2">
    <citation type="submission" date="2022-02" db="EMBL/GenBank/DDBJ databases">
        <authorList>
            <person name="Elcheninov A.G."/>
            <person name="Sorokin D.Y."/>
            <person name="Kublanov I.V."/>
        </authorList>
    </citation>
    <scope>NUCLEOTIDE SEQUENCE</scope>
    <source>
        <strain evidence="2">AArc-St2</strain>
    </source>
</reference>
<reference evidence="2" key="1">
    <citation type="journal article" date="2022" name="Syst. Appl. Microbiol.">
        <title>Natronocalculus amylovorans gen. nov., sp. nov., and Natranaeroarchaeum aerophilus sp. nov., dominant culturable amylolytic natronoarchaea from hypersaline soda lakes in southwestern Siberia.</title>
        <authorList>
            <person name="Sorokin D.Y."/>
            <person name="Elcheninov A.G."/>
            <person name="Khizhniak T.V."/>
            <person name="Koenen M."/>
            <person name="Bale N.J."/>
            <person name="Damste J.S.S."/>
            <person name="Kublanov I.V."/>
        </authorList>
    </citation>
    <scope>NUCLEOTIDE SEQUENCE</scope>
    <source>
        <strain evidence="2">AArc-St2</strain>
    </source>
</reference>